<dbReference type="SMART" id="SM00220">
    <property type="entry name" value="S_TKc"/>
    <property type="match status" value="1"/>
</dbReference>
<keyword evidence="12" id="KW-1185">Reference proteome</keyword>
<protein>
    <recommendedName>
        <fullName evidence="1">non-specific serine/threonine protein kinase</fullName>
        <ecNumber evidence="1">2.7.11.1</ecNumber>
    </recommendedName>
</protein>
<comment type="caution">
    <text evidence="11">The sequence shown here is derived from an EMBL/GenBank/DDBJ whole genome shotgun (WGS) entry which is preliminary data.</text>
</comment>
<feature type="domain" description="Protein kinase" evidence="10">
    <location>
        <begin position="83"/>
        <end position="226"/>
    </location>
</feature>
<evidence type="ECO:0000256" key="4">
    <source>
        <dbReference type="ARBA" id="ARBA00022741"/>
    </source>
</evidence>
<comment type="catalytic activity">
    <reaction evidence="7">
        <text>L-threonyl-[protein] + ATP = O-phospho-L-threonyl-[protein] + ADP + H(+)</text>
        <dbReference type="Rhea" id="RHEA:46608"/>
        <dbReference type="Rhea" id="RHEA-COMP:11060"/>
        <dbReference type="Rhea" id="RHEA-COMP:11605"/>
        <dbReference type="ChEBI" id="CHEBI:15378"/>
        <dbReference type="ChEBI" id="CHEBI:30013"/>
        <dbReference type="ChEBI" id="CHEBI:30616"/>
        <dbReference type="ChEBI" id="CHEBI:61977"/>
        <dbReference type="ChEBI" id="CHEBI:456216"/>
        <dbReference type="EC" id="2.7.11.1"/>
    </reaction>
</comment>
<proteinExistence type="predicted"/>
<dbReference type="GO" id="GO:0005524">
    <property type="term" value="F:ATP binding"/>
    <property type="evidence" value="ECO:0007669"/>
    <property type="project" value="UniProtKB-KW"/>
</dbReference>
<evidence type="ECO:0000256" key="1">
    <source>
        <dbReference type="ARBA" id="ARBA00012513"/>
    </source>
</evidence>
<dbReference type="PROSITE" id="PS50011">
    <property type="entry name" value="PROTEIN_KINASE_DOM"/>
    <property type="match status" value="1"/>
</dbReference>
<evidence type="ECO:0000256" key="2">
    <source>
        <dbReference type="ARBA" id="ARBA00022527"/>
    </source>
</evidence>
<gene>
    <name evidence="11" type="ORF">RJ639_040164</name>
</gene>
<dbReference type="EMBL" id="JAVXUP010000511">
    <property type="protein sequence ID" value="KAK3026201.1"/>
    <property type="molecule type" value="Genomic_DNA"/>
</dbReference>
<evidence type="ECO:0000256" key="6">
    <source>
        <dbReference type="ARBA" id="ARBA00022840"/>
    </source>
</evidence>
<evidence type="ECO:0000313" key="12">
    <source>
        <dbReference type="Proteomes" id="UP001188597"/>
    </source>
</evidence>
<keyword evidence="5" id="KW-0418">Kinase</keyword>
<keyword evidence="2" id="KW-0723">Serine/threonine-protein kinase</keyword>
<dbReference type="InterPro" id="IPR011009">
    <property type="entry name" value="Kinase-like_dom_sf"/>
</dbReference>
<evidence type="ECO:0000313" key="11">
    <source>
        <dbReference type="EMBL" id="KAK3026201.1"/>
    </source>
</evidence>
<comment type="catalytic activity">
    <reaction evidence="8">
        <text>L-seryl-[protein] + ATP = O-phospho-L-seryl-[protein] + ADP + H(+)</text>
        <dbReference type="Rhea" id="RHEA:17989"/>
        <dbReference type="Rhea" id="RHEA-COMP:9863"/>
        <dbReference type="Rhea" id="RHEA-COMP:11604"/>
        <dbReference type="ChEBI" id="CHEBI:15378"/>
        <dbReference type="ChEBI" id="CHEBI:29999"/>
        <dbReference type="ChEBI" id="CHEBI:30616"/>
        <dbReference type="ChEBI" id="CHEBI:83421"/>
        <dbReference type="ChEBI" id="CHEBI:456216"/>
        <dbReference type="EC" id="2.7.11.1"/>
    </reaction>
</comment>
<dbReference type="Gene3D" id="3.30.200.20">
    <property type="entry name" value="Phosphorylase Kinase, domain 1"/>
    <property type="match status" value="1"/>
</dbReference>
<accession>A0AA88WEB1</accession>
<keyword evidence="6" id="KW-0067">ATP-binding</keyword>
<feature type="compositionally biased region" description="Low complexity" evidence="9">
    <location>
        <begin position="22"/>
        <end position="47"/>
    </location>
</feature>
<evidence type="ECO:0000259" key="10">
    <source>
        <dbReference type="PROSITE" id="PS50011"/>
    </source>
</evidence>
<evidence type="ECO:0000256" key="7">
    <source>
        <dbReference type="ARBA" id="ARBA00047899"/>
    </source>
</evidence>
<name>A0AA88WEB1_9ASTE</name>
<dbReference type="SUPFAM" id="SSF56112">
    <property type="entry name" value="Protein kinase-like (PK-like)"/>
    <property type="match status" value="1"/>
</dbReference>
<organism evidence="11 12">
    <name type="scientific">Escallonia herrerae</name>
    <dbReference type="NCBI Taxonomy" id="1293975"/>
    <lineage>
        <taxon>Eukaryota</taxon>
        <taxon>Viridiplantae</taxon>
        <taxon>Streptophyta</taxon>
        <taxon>Embryophyta</taxon>
        <taxon>Tracheophyta</taxon>
        <taxon>Spermatophyta</taxon>
        <taxon>Magnoliopsida</taxon>
        <taxon>eudicotyledons</taxon>
        <taxon>Gunneridae</taxon>
        <taxon>Pentapetalae</taxon>
        <taxon>asterids</taxon>
        <taxon>campanulids</taxon>
        <taxon>Escalloniales</taxon>
        <taxon>Escalloniaceae</taxon>
        <taxon>Escallonia</taxon>
    </lineage>
</organism>
<dbReference type="Pfam" id="PF00069">
    <property type="entry name" value="Pkinase"/>
    <property type="match status" value="1"/>
</dbReference>
<sequence>MEPWVDDLTDDLQSMSFNSTTTATNATDIHRSTSSGSETTWTASSSSSHHHHLPPAITKPHAPSGDPCWDAIRRYPSLSLPDLLFLHRLGAGDIGSVYLAELKSSSSSGGDAPLFAAKVMDKELAGRNKEGRARVEREILEMLDHPFLPTLYAALESPKWSCLLTEFCPGGDLHVLRQRQPGKRFHESAVRLQYQIGTALAESAAVHSLNSSDGLIALASLYSHTK</sequence>
<keyword evidence="4" id="KW-0547">Nucleotide-binding</keyword>
<dbReference type="InterPro" id="IPR000719">
    <property type="entry name" value="Prot_kinase_dom"/>
</dbReference>
<dbReference type="PANTHER" id="PTHR45637">
    <property type="entry name" value="FLIPPASE KINASE 1-RELATED"/>
    <property type="match status" value="1"/>
</dbReference>
<evidence type="ECO:0000256" key="9">
    <source>
        <dbReference type="SAM" id="MobiDB-lite"/>
    </source>
</evidence>
<evidence type="ECO:0000256" key="8">
    <source>
        <dbReference type="ARBA" id="ARBA00048679"/>
    </source>
</evidence>
<dbReference type="AlphaFoldDB" id="A0AA88WEB1"/>
<keyword evidence="3" id="KW-0808">Transferase</keyword>
<reference evidence="11" key="1">
    <citation type="submission" date="2022-12" db="EMBL/GenBank/DDBJ databases">
        <title>Draft genome assemblies for two species of Escallonia (Escalloniales).</title>
        <authorList>
            <person name="Chanderbali A."/>
            <person name="Dervinis C."/>
            <person name="Anghel I."/>
            <person name="Soltis D."/>
            <person name="Soltis P."/>
            <person name="Zapata F."/>
        </authorList>
    </citation>
    <scope>NUCLEOTIDE SEQUENCE</scope>
    <source>
        <strain evidence="11">UCBG64.0493</strain>
        <tissue evidence="11">Leaf</tissue>
    </source>
</reference>
<dbReference type="GO" id="GO:0004674">
    <property type="term" value="F:protein serine/threonine kinase activity"/>
    <property type="evidence" value="ECO:0007669"/>
    <property type="project" value="UniProtKB-KW"/>
</dbReference>
<feature type="region of interest" description="Disordered" evidence="9">
    <location>
        <begin position="22"/>
        <end position="62"/>
    </location>
</feature>
<evidence type="ECO:0000256" key="5">
    <source>
        <dbReference type="ARBA" id="ARBA00022777"/>
    </source>
</evidence>
<dbReference type="EC" id="2.7.11.1" evidence="1"/>
<evidence type="ECO:0000256" key="3">
    <source>
        <dbReference type="ARBA" id="ARBA00022679"/>
    </source>
</evidence>
<dbReference type="Proteomes" id="UP001188597">
    <property type="component" value="Unassembled WGS sequence"/>
</dbReference>